<organism evidence="2 3">
    <name type="scientific">Mycolicibacter algericus</name>
    <name type="common">Mycobacterium algericum</name>
    <dbReference type="NCBI Taxonomy" id="1288388"/>
    <lineage>
        <taxon>Bacteria</taxon>
        <taxon>Bacillati</taxon>
        <taxon>Actinomycetota</taxon>
        <taxon>Actinomycetes</taxon>
        <taxon>Mycobacteriales</taxon>
        <taxon>Mycobacteriaceae</taxon>
        <taxon>Mycolicibacter</taxon>
    </lineage>
</organism>
<evidence type="ECO:0000256" key="1">
    <source>
        <dbReference type="SAM" id="MobiDB-lite"/>
    </source>
</evidence>
<dbReference type="AlphaFoldDB" id="A0A7I9Y418"/>
<dbReference type="RefSeq" id="WP_083039832.1">
    <property type="nucleotide sequence ID" value="NZ_BLKY01000001.1"/>
</dbReference>
<feature type="compositionally biased region" description="Gly residues" evidence="1">
    <location>
        <begin position="120"/>
        <end position="146"/>
    </location>
</feature>
<sequence length="205" mass="20358">MPIIRDGKSLVGGQRNGKALKAVFFGDKQVWGAFTPTLVTVDVPGPYSVPWVSGATKCDVVLASCGGPGQGQWDPMPTAATTCTGVGSATAPTTGTYAATTGAGEDMPDKHYNGQIYPGAAGGAPATGGGQTAGDGQQPGAGGGGDAVLNSLRGGKCGQWFATTITTPQTFTGTIPTPATPAYGGFFTPGKGGGGIAHFYFYADT</sequence>
<gene>
    <name evidence="2" type="ORF">MALGJ_00770</name>
</gene>
<reference evidence="2 3" key="1">
    <citation type="journal article" date="2019" name="Emerg. Microbes Infect.">
        <title>Comprehensive subspecies identification of 175 nontuberculous mycobacteria species based on 7547 genomic profiles.</title>
        <authorList>
            <person name="Matsumoto Y."/>
            <person name="Kinjo T."/>
            <person name="Motooka D."/>
            <person name="Nabeya D."/>
            <person name="Jung N."/>
            <person name="Uechi K."/>
            <person name="Horii T."/>
            <person name="Iida T."/>
            <person name="Fujita J."/>
            <person name="Nakamura S."/>
        </authorList>
    </citation>
    <scope>NUCLEOTIDE SEQUENCE [LARGE SCALE GENOMIC DNA]</scope>
    <source>
        <strain evidence="2 3">JCM 30723</strain>
    </source>
</reference>
<dbReference type="EMBL" id="BLKY01000001">
    <property type="protein sequence ID" value="GFG83401.1"/>
    <property type="molecule type" value="Genomic_DNA"/>
</dbReference>
<accession>A0A7I9Y418</accession>
<protein>
    <submittedName>
        <fullName evidence="2">Uncharacterized protein</fullName>
    </submittedName>
</protein>
<name>A0A7I9Y418_MYCAL</name>
<evidence type="ECO:0000313" key="3">
    <source>
        <dbReference type="Proteomes" id="UP000465305"/>
    </source>
</evidence>
<proteinExistence type="predicted"/>
<comment type="caution">
    <text evidence="2">The sequence shown here is derived from an EMBL/GenBank/DDBJ whole genome shotgun (WGS) entry which is preliminary data.</text>
</comment>
<dbReference type="Proteomes" id="UP000465305">
    <property type="component" value="Unassembled WGS sequence"/>
</dbReference>
<evidence type="ECO:0000313" key="2">
    <source>
        <dbReference type="EMBL" id="GFG83401.1"/>
    </source>
</evidence>
<feature type="region of interest" description="Disordered" evidence="1">
    <location>
        <begin position="120"/>
        <end position="147"/>
    </location>
</feature>